<evidence type="ECO:0000313" key="7">
    <source>
        <dbReference type="Proteomes" id="UP000290819"/>
    </source>
</evidence>
<accession>A0A4V1P5X7</accession>
<dbReference type="Proteomes" id="UP000290819">
    <property type="component" value="Unassembled WGS sequence"/>
</dbReference>
<evidence type="ECO:0000256" key="4">
    <source>
        <dbReference type="ARBA" id="ARBA00023033"/>
    </source>
</evidence>
<reference evidence="6 7" key="1">
    <citation type="submission" date="2017-03" db="EMBL/GenBank/DDBJ databases">
        <authorList>
            <person name="Safronova V.I."/>
            <person name="Sazanova A.L."/>
            <person name="Chirak E.R."/>
        </authorList>
    </citation>
    <scope>NUCLEOTIDE SEQUENCE [LARGE SCALE GENOMIC DNA]</scope>
    <source>
        <strain evidence="6 7">Opo-243</strain>
    </source>
</reference>
<proteinExistence type="predicted"/>
<dbReference type="Gene3D" id="3.20.20.30">
    <property type="entry name" value="Luciferase-like domain"/>
    <property type="match status" value="1"/>
</dbReference>
<gene>
    <name evidence="6" type="ORF">B5V03_18395</name>
</gene>
<keyword evidence="2" id="KW-0288">FMN</keyword>
<protein>
    <submittedName>
        <fullName evidence="6">Alkanesulfonate monooxygenase</fullName>
    </submittedName>
</protein>
<dbReference type="EMBL" id="MZXW01000021">
    <property type="protein sequence ID" value="RXT45649.1"/>
    <property type="molecule type" value="Genomic_DNA"/>
</dbReference>
<dbReference type="InterPro" id="IPR011251">
    <property type="entry name" value="Luciferase-like_dom"/>
</dbReference>
<dbReference type="SUPFAM" id="SSF51679">
    <property type="entry name" value="Bacterial luciferase-like"/>
    <property type="match status" value="1"/>
</dbReference>
<dbReference type="RefSeq" id="WP_129271844.1">
    <property type="nucleotide sequence ID" value="NZ_MZXW01000021.1"/>
</dbReference>
<dbReference type="InterPro" id="IPR036661">
    <property type="entry name" value="Luciferase-like_sf"/>
</dbReference>
<keyword evidence="1" id="KW-0285">Flavoprotein</keyword>
<comment type="caution">
    <text evidence="6">The sequence shown here is derived from an EMBL/GenBank/DDBJ whole genome shotgun (WGS) entry which is preliminary data.</text>
</comment>
<dbReference type="AlphaFoldDB" id="A0A4V1P5X7"/>
<evidence type="ECO:0000256" key="3">
    <source>
        <dbReference type="ARBA" id="ARBA00023002"/>
    </source>
</evidence>
<dbReference type="Pfam" id="PF00296">
    <property type="entry name" value="Bac_luciferase"/>
    <property type="match status" value="1"/>
</dbReference>
<dbReference type="OrthoDB" id="9814695at2"/>
<dbReference type="PANTHER" id="PTHR42847:SF4">
    <property type="entry name" value="ALKANESULFONATE MONOOXYGENASE-RELATED"/>
    <property type="match status" value="1"/>
</dbReference>
<keyword evidence="7" id="KW-1185">Reference proteome</keyword>
<dbReference type="InterPro" id="IPR050172">
    <property type="entry name" value="SsuD_RutA_monooxygenase"/>
</dbReference>
<dbReference type="GO" id="GO:0046306">
    <property type="term" value="P:alkanesulfonate catabolic process"/>
    <property type="evidence" value="ECO:0007669"/>
    <property type="project" value="TreeGrafter"/>
</dbReference>
<keyword evidence="3" id="KW-0560">Oxidoreductase</keyword>
<dbReference type="PANTHER" id="PTHR42847">
    <property type="entry name" value="ALKANESULFONATE MONOOXYGENASE"/>
    <property type="match status" value="1"/>
</dbReference>
<organism evidence="6 7">
    <name type="scientific">Bradyrhizobium betae</name>
    <dbReference type="NCBI Taxonomy" id="244734"/>
    <lineage>
        <taxon>Bacteria</taxon>
        <taxon>Pseudomonadati</taxon>
        <taxon>Pseudomonadota</taxon>
        <taxon>Alphaproteobacteria</taxon>
        <taxon>Hyphomicrobiales</taxon>
        <taxon>Nitrobacteraceae</taxon>
        <taxon>Bradyrhizobium</taxon>
    </lineage>
</organism>
<evidence type="ECO:0000259" key="5">
    <source>
        <dbReference type="Pfam" id="PF00296"/>
    </source>
</evidence>
<dbReference type="CDD" id="cd01094">
    <property type="entry name" value="Alkanesulfonate_monoxygenase"/>
    <property type="match status" value="1"/>
</dbReference>
<evidence type="ECO:0000256" key="1">
    <source>
        <dbReference type="ARBA" id="ARBA00022630"/>
    </source>
</evidence>
<sequence length="363" mass="40109">MTVAPLRFGIWALVHGPRAAHQDPEEPYDASWERNRDLILAAEELGYDSTLIAQHTINPHQEDLDQLEAWSAAAAIAAQTKRIEIIAAIKPYLYHPVVLAKLALGIENISRGRFAINLVNAWNRPELEKAGIGFPEHDARYAYGKEWISVVSRLMEGERLNFSGDHFNISDYALRPTSLYRKRPAIYVGGESEPARDLVAGHGDVWFINGQPLDDVAGLIADVASRPRGSAPPLRFGLSAFVVARETRDEAQAAHERLLSLAAKDAPMKAIQKQNTDPKVVMMQTMQKTPRVGSNGGTAAGLVGSYDEVAARIEAFHAAGIELFMLQFQPFEAEMRRFAEEIIPRVRARQSTGPSQRNARSLG</sequence>
<keyword evidence="4 6" id="KW-0503">Monooxygenase</keyword>
<evidence type="ECO:0000256" key="2">
    <source>
        <dbReference type="ARBA" id="ARBA00022643"/>
    </source>
</evidence>
<feature type="domain" description="Luciferase-like" evidence="5">
    <location>
        <begin position="7"/>
        <end position="322"/>
    </location>
</feature>
<evidence type="ECO:0000313" key="6">
    <source>
        <dbReference type="EMBL" id="RXT45649.1"/>
    </source>
</evidence>
<dbReference type="GO" id="GO:0008726">
    <property type="term" value="F:alkanesulfonate monooxygenase activity"/>
    <property type="evidence" value="ECO:0007669"/>
    <property type="project" value="TreeGrafter"/>
</dbReference>
<name>A0A4V1P5X7_9BRAD</name>